<accession>X6LM68</accession>
<dbReference type="PANTHER" id="PTHR14187">
    <property type="entry name" value="ALPHA KINASE/ELONGATION FACTOR 2 KINASE"/>
    <property type="match status" value="1"/>
</dbReference>
<proteinExistence type="predicted"/>
<dbReference type="AlphaFoldDB" id="X6LM68"/>
<dbReference type="EMBL" id="ASPP01034349">
    <property type="protein sequence ID" value="ETO03028.1"/>
    <property type="molecule type" value="Genomic_DNA"/>
</dbReference>
<organism evidence="1 2">
    <name type="scientific">Reticulomyxa filosa</name>
    <dbReference type="NCBI Taxonomy" id="46433"/>
    <lineage>
        <taxon>Eukaryota</taxon>
        <taxon>Sar</taxon>
        <taxon>Rhizaria</taxon>
        <taxon>Retaria</taxon>
        <taxon>Foraminifera</taxon>
        <taxon>Monothalamids</taxon>
        <taxon>Reticulomyxidae</taxon>
        <taxon>Reticulomyxa</taxon>
    </lineage>
</organism>
<evidence type="ECO:0000313" key="1">
    <source>
        <dbReference type="EMBL" id="ETO03028.1"/>
    </source>
</evidence>
<reference evidence="1 2" key="1">
    <citation type="journal article" date="2013" name="Curr. Biol.">
        <title>The Genome of the Foraminiferan Reticulomyxa filosa.</title>
        <authorList>
            <person name="Glockner G."/>
            <person name="Hulsmann N."/>
            <person name="Schleicher M."/>
            <person name="Noegel A.A."/>
            <person name="Eichinger L."/>
            <person name="Gallinger C."/>
            <person name="Pawlowski J."/>
            <person name="Sierra R."/>
            <person name="Euteneuer U."/>
            <person name="Pillet L."/>
            <person name="Moustafa A."/>
            <person name="Platzer M."/>
            <person name="Groth M."/>
            <person name="Szafranski K."/>
            <person name="Schliwa M."/>
        </authorList>
    </citation>
    <scope>NUCLEOTIDE SEQUENCE [LARGE SCALE GENOMIC DNA]</scope>
</reference>
<dbReference type="PANTHER" id="PTHR14187:SF5">
    <property type="entry name" value="HEAT SHOCK 70 KDA PROTEIN 12A"/>
    <property type="match status" value="1"/>
</dbReference>
<feature type="non-terminal residue" evidence="1">
    <location>
        <position position="206"/>
    </location>
</feature>
<dbReference type="Proteomes" id="UP000023152">
    <property type="component" value="Unassembled WGS sequence"/>
</dbReference>
<dbReference type="OrthoDB" id="6144806at2759"/>
<sequence>MDKMLNENEKILNEKLKYVCLVGGFSQSRYLQHKLKQKYESKYKFIIPERPILSVIEGAAQLSRIPSFITSRIIKYTYGVRYNISIEKAQSHGIDEDYINKHKYINDIQNKEYVGNCFDVFVKKGEAVKVGQSYAKSSKSDKNSVTRIYRSKETDLAVIIKECEYLGKIEVPYPKDFDDIEDRSFTRFYFGESMIRVTKTMKGKEY</sequence>
<comment type="caution">
    <text evidence="1">The sequence shown here is derived from an EMBL/GenBank/DDBJ whole genome shotgun (WGS) entry which is preliminary data.</text>
</comment>
<keyword evidence="2" id="KW-1185">Reference proteome</keyword>
<evidence type="ECO:0000313" key="2">
    <source>
        <dbReference type="Proteomes" id="UP000023152"/>
    </source>
</evidence>
<name>X6LM68_RETFI</name>
<gene>
    <name evidence="1" type="ORF">RFI_34382</name>
</gene>
<protein>
    <submittedName>
        <fullName evidence="1">Uncharacterized protein</fullName>
    </submittedName>
</protein>